<dbReference type="PANTHER" id="PTHR43280">
    <property type="entry name" value="ARAC-FAMILY TRANSCRIPTIONAL REGULATOR"/>
    <property type="match status" value="1"/>
</dbReference>
<dbReference type="SMART" id="SM00342">
    <property type="entry name" value="HTH_ARAC"/>
    <property type="match status" value="1"/>
</dbReference>
<evidence type="ECO:0000313" key="6">
    <source>
        <dbReference type="Proteomes" id="UP000255234"/>
    </source>
</evidence>
<dbReference type="Gene3D" id="2.60.120.280">
    <property type="entry name" value="Regulatory protein AraC"/>
    <property type="match status" value="1"/>
</dbReference>
<dbReference type="InterPro" id="IPR018062">
    <property type="entry name" value="HTH_AraC-typ_CS"/>
</dbReference>
<keyword evidence="2" id="KW-0238">DNA-binding</keyword>
<protein>
    <submittedName>
        <fullName evidence="5">Arabinose operon regulatory protein</fullName>
    </submittedName>
</protein>
<accession>A0A378NQE4</accession>
<dbReference type="SUPFAM" id="SSF51215">
    <property type="entry name" value="Regulatory protein AraC"/>
    <property type="match status" value="1"/>
</dbReference>
<evidence type="ECO:0000259" key="4">
    <source>
        <dbReference type="PROSITE" id="PS01124"/>
    </source>
</evidence>
<dbReference type="Gene3D" id="1.10.10.60">
    <property type="entry name" value="Homeodomain-like"/>
    <property type="match status" value="2"/>
</dbReference>
<dbReference type="PROSITE" id="PS00041">
    <property type="entry name" value="HTH_ARAC_FAMILY_1"/>
    <property type="match status" value="1"/>
</dbReference>
<dbReference type="EMBL" id="UGPP01000001">
    <property type="protein sequence ID" value="STY70572.1"/>
    <property type="molecule type" value="Genomic_DNA"/>
</dbReference>
<keyword evidence="3" id="KW-0804">Transcription</keyword>
<reference evidence="5 6" key="1">
    <citation type="submission" date="2018-06" db="EMBL/GenBank/DDBJ databases">
        <authorList>
            <consortium name="Pathogen Informatics"/>
            <person name="Doyle S."/>
        </authorList>
    </citation>
    <scope>NUCLEOTIDE SEQUENCE [LARGE SCALE GENOMIC DNA]</scope>
    <source>
        <strain evidence="5 6">NCTC10571</strain>
    </source>
</reference>
<dbReference type="Proteomes" id="UP000255234">
    <property type="component" value="Unassembled WGS sequence"/>
</dbReference>
<dbReference type="InterPro" id="IPR037923">
    <property type="entry name" value="HTH-like"/>
</dbReference>
<dbReference type="AlphaFoldDB" id="A0A378NQE4"/>
<proteinExistence type="predicted"/>
<dbReference type="InterPro" id="IPR009057">
    <property type="entry name" value="Homeodomain-like_sf"/>
</dbReference>
<name>A0A378NQE4_9FIRM</name>
<evidence type="ECO:0000256" key="2">
    <source>
        <dbReference type="ARBA" id="ARBA00023125"/>
    </source>
</evidence>
<dbReference type="GO" id="GO:0003700">
    <property type="term" value="F:DNA-binding transcription factor activity"/>
    <property type="evidence" value="ECO:0007669"/>
    <property type="project" value="InterPro"/>
</dbReference>
<dbReference type="RefSeq" id="WP_008538563.1">
    <property type="nucleotide sequence ID" value="NZ_UGPP01000001.1"/>
</dbReference>
<sequence>MENSHVLQITERHFSDLYLCFCGLAKCEPNHSFGPGIRDNYIIHYITKGKGKYYVNNACYELSQGQGFLVEPHLQVFYQADKDDPWQYLWIGFNGTKAIQYLNDIGLSSNHLTFQCNYSEELKQIVHNMLKNNNFATSNQFLLESLLYSFFSILSKDIKTILPTNDNNNLYVKKAIEFIENNYTNNLKITDIAKYVCITRNYLYLLFRKHLNISPQEYLANYRITRAEQLLNTTTLSIETISNSCGYQDPLVFAKAFKAKKGFTPSQYRKSFSPKISFNKPVNRMK</sequence>
<dbReference type="InterPro" id="IPR018060">
    <property type="entry name" value="HTH_AraC"/>
</dbReference>
<dbReference type="Pfam" id="PF02311">
    <property type="entry name" value="AraC_binding"/>
    <property type="match status" value="1"/>
</dbReference>
<dbReference type="GeneID" id="62778040"/>
<dbReference type="InterPro" id="IPR003313">
    <property type="entry name" value="AraC-bd"/>
</dbReference>
<keyword evidence="1" id="KW-0805">Transcription regulation</keyword>
<gene>
    <name evidence="5" type="primary">araC_2</name>
    <name evidence="5" type="ORF">NCTC10571_00711</name>
</gene>
<dbReference type="PANTHER" id="PTHR43280:SF30">
    <property type="entry name" value="MMSAB OPERON REGULATORY PROTEIN"/>
    <property type="match status" value="1"/>
</dbReference>
<evidence type="ECO:0000256" key="1">
    <source>
        <dbReference type="ARBA" id="ARBA00023015"/>
    </source>
</evidence>
<dbReference type="SUPFAM" id="SSF46689">
    <property type="entry name" value="Homeodomain-like"/>
    <property type="match status" value="2"/>
</dbReference>
<dbReference type="Pfam" id="PF12833">
    <property type="entry name" value="HTH_18"/>
    <property type="match status" value="1"/>
</dbReference>
<dbReference type="GO" id="GO:0043565">
    <property type="term" value="F:sequence-specific DNA binding"/>
    <property type="evidence" value="ECO:0007669"/>
    <property type="project" value="InterPro"/>
</dbReference>
<evidence type="ECO:0000256" key="3">
    <source>
        <dbReference type="ARBA" id="ARBA00023163"/>
    </source>
</evidence>
<dbReference type="PROSITE" id="PS01124">
    <property type="entry name" value="HTH_ARAC_FAMILY_2"/>
    <property type="match status" value="1"/>
</dbReference>
<feature type="domain" description="HTH araC/xylS-type" evidence="4">
    <location>
        <begin position="173"/>
        <end position="271"/>
    </location>
</feature>
<organism evidence="5 6">
    <name type="scientific">Megamonas hypermegale</name>
    <dbReference type="NCBI Taxonomy" id="158847"/>
    <lineage>
        <taxon>Bacteria</taxon>
        <taxon>Bacillati</taxon>
        <taxon>Bacillota</taxon>
        <taxon>Negativicutes</taxon>
        <taxon>Selenomonadales</taxon>
        <taxon>Selenomonadaceae</taxon>
        <taxon>Megamonas</taxon>
    </lineage>
</organism>
<evidence type="ECO:0000313" key="5">
    <source>
        <dbReference type="EMBL" id="STY70572.1"/>
    </source>
</evidence>
<dbReference type="CDD" id="cd06986">
    <property type="entry name" value="cupin_MmsR-like_N"/>
    <property type="match status" value="1"/>
</dbReference>